<keyword evidence="1" id="KW-0805">Transcription regulation</keyword>
<organism evidence="5 6">
    <name type="scientific">Tenacibaculum maritimum NCIMB 2154</name>
    <dbReference type="NCBI Taxonomy" id="1349785"/>
    <lineage>
        <taxon>Bacteria</taxon>
        <taxon>Pseudomonadati</taxon>
        <taxon>Bacteroidota</taxon>
        <taxon>Flavobacteriia</taxon>
        <taxon>Flavobacteriales</taxon>
        <taxon>Flavobacteriaceae</taxon>
        <taxon>Tenacibaculum</taxon>
    </lineage>
</organism>
<dbReference type="PANTHER" id="PTHR46797">
    <property type="entry name" value="HTH-TYPE TRANSCRIPTIONAL REGULATOR"/>
    <property type="match status" value="1"/>
</dbReference>
<dbReference type="InterPro" id="IPR001387">
    <property type="entry name" value="Cro/C1-type_HTH"/>
</dbReference>
<dbReference type="CDD" id="cd00093">
    <property type="entry name" value="HTH_XRE"/>
    <property type="match status" value="1"/>
</dbReference>
<dbReference type="AlphaFoldDB" id="A0A2H1EE52"/>
<evidence type="ECO:0000256" key="2">
    <source>
        <dbReference type="ARBA" id="ARBA00023125"/>
    </source>
</evidence>
<dbReference type="GO" id="GO:0005829">
    <property type="term" value="C:cytosol"/>
    <property type="evidence" value="ECO:0007669"/>
    <property type="project" value="TreeGrafter"/>
</dbReference>
<dbReference type="PROSITE" id="PS50943">
    <property type="entry name" value="HTH_CROC1"/>
    <property type="match status" value="1"/>
</dbReference>
<keyword evidence="3" id="KW-0804">Transcription</keyword>
<dbReference type="SMART" id="SM00530">
    <property type="entry name" value="HTH_XRE"/>
    <property type="match status" value="1"/>
</dbReference>
<protein>
    <submittedName>
        <fullName evidence="5">Transcriptional regulator</fullName>
    </submittedName>
</protein>
<dbReference type="InterPro" id="IPR050807">
    <property type="entry name" value="TransReg_Diox_bact_type"/>
</dbReference>
<gene>
    <name evidence="5" type="ORF">MARIT_2896</name>
</gene>
<dbReference type="PANTHER" id="PTHR46797:SF23">
    <property type="entry name" value="HTH-TYPE TRANSCRIPTIONAL REGULATOR SUTR"/>
    <property type="match status" value="1"/>
</dbReference>
<dbReference type="GO" id="GO:0003700">
    <property type="term" value="F:DNA-binding transcription factor activity"/>
    <property type="evidence" value="ECO:0007669"/>
    <property type="project" value="TreeGrafter"/>
</dbReference>
<sequence length="72" mass="8226">MVNKEQLKKKVGQRVIALRSRKGWSQSDLARACNKDRQALEKLENGRVNPTIYSLLEIAKALEVSLKELVDF</sequence>
<evidence type="ECO:0000256" key="1">
    <source>
        <dbReference type="ARBA" id="ARBA00023015"/>
    </source>
</evidence>
<accession>A0A2H1EE52</accession>
<evidence type="ECO:0000256" key="3">
    <source>
        <dbReference type="ARBA" id="ARBA00023163"/>
    </source>
</evidence>
<keyword evidence="2" id="KW-0238">DNA-binding</keyword>
<dbReference type="KEGG" id="tmar:MARIT_2896"/>
<name>A0A2H1EE52_9FLAO</name>
<dbReference type="Proteomes" id="UP000231564">
    <property type="component" value="Chromosome MARIT"/>
</dbReference>
<feature type="domain" description="HTH cro/C1-type" evidence="4">
    <location>
        <begin position="15"/>
        <end position="69"/>
    </location>
</feature>
<evidence type="ECO:0000313" key="6">
    <source>
        <dbReference type="Proteomes" id="UP000231564"/>
    </source>
</evidence>
<keyword evidence="6" id="KW-1185">Reference proteome</keyword>
<proteinExistence type="predicted"/>
<reference evidence="5 6" key="1">
    <citation type="submission" date="2016-11" db="EMBL/GenBank/DDBJ databases">
        <authorList>
            <person name="Jaros S."/>
            <person name="Januszkiewicz K."/>
            <person name="Wedrychowicz H."/>
        </authorList>
    </citation>
    <scope>NUCLEOTIDE SEQUENCE [LARGE SCALE GENOMIC DNA]</scope>
    <source>
        <strain evidence="5">NCIMB 2154T</strain>
    </source>
</reference>
<evidence type="ECO:0000259" key="4">
    <source>
        <dbReference type="PROSITE" id="PS50943"/>
    </source>
</evidence>
<evidence type="ECO:0000313" key="5">
    <source>
        <dbReference type="EMBL" id="SFZ84759.1"/>
    </source>
</evidence>
<dbReference type="SUPFAM" id="SSF47413">
    <property type="entry name" value="lambda repressor-like DNA-binding domains"/>
    <property type="match status" value="1"/>
</dbReference>
<dbReference type="Pfam" id="PF01381">
    <property type="entry name" value="HTH_3"/>
    <property type="match status" value="1"/>
</dbReference>
<dbReference type="EMBL" id="LT634361">
    <property type="protein sequence ID" value="SFZ84759.1"/>
    <property type="molecule type" value="Genomic_DNA"/>
</dbReference>
<dbReference type="GO" id="GO:0003677">
    <property type="term" value="F:DNA binding"/>
    <property type="evidence" value="ECO:0007669"/>
    <property type="project" value="UniProtKB-KW"/>
</dbReference>
<dbReference type="InterPro" id="IPR010982">
    <property type="entry name" value="Lambda_DNA-bd_dom_sf"/>
</dbReference>
<dbReference type="Gene3D" id="1.10.260.40">
    <property type="entry name" value="lambda repressor-like DNA-binding domains"/>
    <property type="match status" value="1"/>
</dbReference>